<proteinExistence type="predicted"/>
<keyword evidence="1" id="KW-0812">Transmembrane</keyword>
<dbReference type="Proteomes" id="UP000887458">
    <property type="component" value="Unassembled WGS sequence"/>
</dbReference>
<keyword evidence="1" id="KW-1133">Transmembrane helix</keyword>
<feature type="transmembrane region" description="Helical" evidence="1">
    <location>
        <begin position="9"/>
        <end position="27"/>
    </location>
</feature>
<evidence type="ECO:0000256" key="1">
    <source>
        <dbReference type="SAM" id="Phobius"/>
    </source>
</evidence>
<evidence type="ECO:0000313" key="3">
    <source>
        <dbReference type="Proteomes" id="UP000887458"/>
    </source>
</evidence>
<reference evidence="2 3" key="1">
    <citation type="journal article" date="2018" name="J. Allergy Clin. Immunol.">
        <title>High-quality assembly of Dermatophagoides pteronyssinus genome and transcriptome reveals a wide range of novel allergens.</title>
        <authorList>
            <person name="Liu X.Y."/>
            <person name="Yang K.Y."/>
            <person name="Wang M.Q."/>
            <person name="Kwok J.S."/>
            <person name="Zeng X."/>
            <person name="Yang Z."/>
            <person name="Xiao X.J."/>
            <person name="Lau C.P."/>
            <person name="Li Y."/>
            <person name="Huang Z.M."/>
            <person name="Ba J.G."/>
            <person name="Yim A.K."/>
            <person name="Ouyang C.Y."/>
            <person name="Ngai S.M."/>
            <person name="Chan T.F."/>
            <person name="Leung E.L."/>
            <person name="Liu L."/>
            <person name="Liu Z.G."/>
            <person name="Tsui S.K."/>
        </authorList>
    </citation>
    <scope>NUCLEOTIDE SEQUENCE [LARGE SCALE GENOMIC DNA]</scope>
    <source>
        <strain evidence="2">Derp</strain>
    </source>
</reference>
<sequence length="87" mass="10485">MNGLKRKIFAYYFLLIQLYLIEKLFTLNINIDQCRRQRYSMSNTHFFTAITTTLLLLRNNKLRLILNGIHWFVNGNVETKQKFPKCQ</sequence>
<organism evidence="2 3">
    <name type="scientific">Dermatophagoides pteronyssinus</name>
    <name type="common">European house dust mite</name>
    <dbReference type="NCBI Taxonomy" id="6956"/>
    <lineage>
        <taxon>Eukaryota</taxon>
        <taxon>Metazoa</taxon>
        <taxon>Ecdysozoa</taxon>
        <taxon>Arthropoda</taxon>
        <taxon>Chelicerata</taxon>
        <taxon>Arachnida</taxon>
        <taxon>Acari</taxon>
        <taxon>Acariformes</taxon>
        <taxon>Sarcoptiformes</taxon>
        <taxon>Astigmata</taxon>
        <taxon>Psoroptidia</taxon>
        <taxon>Analgoidea</taxon>
        <taxon>Pyroglyphidae</taxon>
        <taxon>Dermatophagoidinae</taxon>
        <taxon>Dermatophagoides</taxon>
    </lineage>
</organism>
<name>A0ABQ8JK21_DERPT</name>
<dbReference type="EMBL" id="NJHN03000034">
    <property type="protein sequence ID" value="KAH9422959.1"/>
    <property type="molecule type" value="Genomic_DNA"/>
</dbReference>
<evidence type="ECO:0000313" key="2">
    <source>
        <dbReference type="EMBL" id="KAH9422959.1"/>
    </source>
</evidence>
<comment type="caution">
    <text evidence="2">The sequence shown here is derived from an EMBL/GenBank/DDBJ whole genome shotgun (WGS) entry which is preliminary data.</text>
</comment>
<evidence type="ECO:0008006" key="4">
    <source>
        <dbReference type="Google" id="ProtNLM"/>
    </source>
</evidence>
<accession>A0ABQ8JK21</accession>
<protein>
    <recommendedName>
        <fullName evidence="4">Secreted protein</fullName>
    </recommendedName>
</protein>
<keyword evidence="3" id="KW-1185">Reference proteome</keyword>
<keyword evidence="1" id="KW-0472">Membrane</keyword>
<gene>
    <name evidence="2" type="ORF">DERP_007550</name>
</gene>
<reference evidence="2 3" key="2">
    <citation type="journal article" date="2022" name="Mol. Biol. Evol.">
        <title>Comparative Genomics Reveals Insights into the Divergent Evolution of Astigmatic Mites and Household Pest Adaptations.</title>
        <authorList>
            <person name="Xiong Q."/>
            <person name="Wan A.T."/>
            <person name="Liu X."/>
            <person name="Fung C.S."/>
            <person name="Xiao X."/>
            <person name="Malainual N."/>
            <person name="Hou J."/>
            <person name="Wang L."/>
            <person name="Wang M."/>
            <person name="Yang K.Y."/>
            <person name="Cui Y."/>
            <person name="Leung E.L."/>
            <person name="Nong W."/>
            <person name="Shin S.K."/>
            <person name="Au S.W."/>
            <person name="Jeong K.Y."/>
            <person name="Chew F.T."/>
            <person name="Hui J.H."/>
            <person name="Leung T.F."/>
            <person name="Tungtrongchitr A."/>
            <person name="Zhong N."/>
            <person name="Liu Z."/>
            <person name="Tsui S.K."/>
        </authorList>
    </citation>
    <scope>NUCLEOTIDE SEQUENCE [LARGE SCALE GENOMIC DNA]</scope>
    <source>
        <strain evidence="2">Derp</strain>
    </source>
</reference>